<protein>
    <recommendedName>
        <fullName evidence="4">Large polyvalent protein associated domain-containing protein</fullName>
    </recommendedName>
</protein>
<dbReference type="RefSeq" id="WP_133674912.1">
    <property type="nucleotide sequence ID" value="NZ_SNZF01000008.1"/>
</dbReference>
<gene>
    <name evidence="2" type="ORF">DES43_108115</name>
</gene>
<sequence length="704" mass="75035">MLIYGSNFGENPTFAPNYGDTVAAEAARDQAAGALWDTTRDLALYRDNSNSVDNAMAEAYERRNKAIFDATGEQLFNPYRGDGKSASYVEEASRVRREGGDAWSLLEDREEQWRRQAADLVRRRPELAGIIAADRPMREDAAALTRSAETAAAEASARADRVELGLARSLGNTLGGGIAAMFRDPVQVAGLFAGGGISGPARTVGVRLLQIVLTEAAINAGIEGAIQVASQEWKKEAGVDASISTSLEQVGLAALFGGGFGGMLQGGREVFRVLGRSVPEEAFARAAAGEAQPGDLAAIADALGVKADPTALRTADIAAEQRALDRVAFGDPPAGMSDMEAEALAAQAVRAAEAPDDGRSLMLDRLAREQMPVGPAPRRPVSLMRFLASEGGIRDEGGELVGMGLSRRFVPGSGALVRPRGRTLDYAREAAAEAGYFDNIYGNPERAVAESTPDDLLRLLSKEAGGDPVYSAREDGGREFEWLEHEQRQQAQAAYRRLLDDIDTARAELDLGEIDDTLIVRAAELVDDETDPVSALEKALDEDYRLRADTETDLGEQPYDELDIPFFDDRQDAGAMPRAGAQDGSARPSGEPPGERAGYAQDREQLSGAGGAQAEEIGLRHPGDTPEPATPEAGEVAELALVEARRPGDAATDGLEPKADLSVWDTMPAARDADGRILHTTHEAMIVDADRSEFFGDLIASCRD</sequence>
<accession>A0A4R6YGW7</accession>
<reference evidence="2 3" key="1">
    <citation type="submission" date="2019-03" db="EMBL/GenBank/DDBJ databases">
        <title>Genomic Encyclopedia of Type Strains, Phase IV (KMG-IV): sequencing the most valuable type-strain genomes for metagenomic binning, comparative biology and taxonomic classification.</title>
        <authorList>
            <person name="Goeker M."/>
        </authorList>
    </citation>
    <scope>NUCLEOTIDE SEQUENCE [LARGE SCALE GENOMIC DNA]</scope>
    <source>
        <strain evidence="2 3">DSM 11603</strain>
    </source>
</reference>
<dbReference type="Proteomes" id="UP000294958">
    <property type="component" value="Unassembled WGS sequence"/>
</dbReference>
<organism evidence="2 3">
    <name type="scientific">Aquamicrobium defluvii</name>
    <dbReference type="NCBI Taxonomy" id="69279"/>
    <lineage>
        <taxon>Bacteria</taxon>
        <taxon>Pseudomonadati</taxon>
        <taxon>Pseudomonadota</taxon>
        <taxon>Alphaproteobacteria</taxon>
        <taxon>Hyphomicrobiales</taxon>
        <taxon>Phyllobacteriaceae</taxon>
        <taxon>Aquamicrobium</taxon>
    </lineage>
</organism>
<dbReference type="AlphaFoldDB" id="A0A4R6YGW7"/>
<name>A0A4R6YGW7_9HYPH</name>
<keyword evidence="3" id="KW-1185">Reference proteome</keyword>
<feature type="region of interest" description="Disordered" evidence="1">
    <location>
        <begin position="570"/>
        <end position="598"/>
    </location>
</feature>
<evidence type="ECO:0000313" key="3">
    <source>
        <dbReference type="Proteomes" id="UP000294958"/>
    </source>
</evidence>
<comment type="caution">
    <text evidence="2">The sequence shown here is derived from an EMBL/GenBank/DDBJ whole genome shotgun (WGS) entry which is preliminary data.</text>
</comment>
<evidence type="ECO:0008006" key="4">
    <source>
        <dbReference type="Google" id="ProtNLM"/>
    </source>
</evidence>
<evidence type="ECO:0000313" key="2">
    <source>
        <dbReference type="EMBL" id="TDR35690.1"/>
    </source>
</evidence>
<dbReference type="OrthoDB" id="8114941at2"/>
<evidence type="ECO:0000256" key="1">
    <source>
        <dbReference type="SAM" id="MobiDB-lite"/>
    </source>
</evidence>
<proteinExistence type="predicted"/>
<dbReference type="EMBL" id="SNZF01000008">
    <property type="protein sequence ID" value="TDR35690.1"/>
    <property type="molecule type" value="Genomic_DNA"/>
</dbReference>